<dbReference type="AlphaFoldDB" id="A0A0E9XBS2"/>
<accession>A0A0E9XBS2</accession>
<reference evidence="1" key="1">
    <citation type="submission" date="2014-11" db="EMBL/GenBank/DDBJ databases">
        <authorList>
            <person name="Amaro Gonzalez C."/>
        </authorList>
    </citation>
    <scope>NUCLEOTIDE SEQUENCE</scope>
</reference>
<name>A0A0E9XBS2_ANGAN</name>
<proteinExistence type="predicted"/>
<protein>
    <submittedName>
        <fullName evidence="1">Uncharacterized protein</fullName>
    </submittedName>
</protein>
<organism evidence="1">
    <name type="scientific">Anguilla anguilla</name>
    <name type="common">European freshwater eel</name>
    <name type="synonym">Muraena anguilla</name>
    <dbReference type="NCBI Taxonomy" id="7936"/>
    <lineage>
        <taxon>Eukaryota</taxon>
        <taxon>Metazoa</taxon>
        <taxon>Chordata</taxon>
        <taxon>Craniata</taxon>
        <taxon>Vertebrata</taxon>
        <taxon>Euteleostomi</taxon>
        <taxon>Actinopterygii</taxon>
        <taxon>Neopterygii</taxon>
        <taxon>Teleostei</taxon>
        <taxon>Anguilliformes</taxon>
        <taxon>Anguillidae</taxon>
        <taxon>Anguilla</taxon>
    </lineage>
</organism>
<dbReference type="EMBL" id="GBXM01008483">
    <property type="protein sequence ID" value="JAI00095.1"/>
    <property type="molecule type" value="Transcribed_RNA"/>
</dbReference>
<reference evidence="1" key="2">
    <citation type="journal article" date="2015" name="Fish Shellfish Immunol.">
        <title>Early steps in the European eel (Anguilla anguilla)-Vibrio vulnificus interaction in the gills: Role of the RtxA13 toxin.</title>
        <authorList>
            <person name="Callol A."/>
            <person name="Pajuelo D."/>
            <person name="Ebbesson L."/>
            <person name="Teles M."/>
            <person name="MacKenzie S."/>
            <person name="Amaro C."/>
        </authorList>
    </citation>
    <scope>NUCLEOTIDE SEQUENCE</scope>
</reference>
<evidence type="ECO:0000313" key="1">
    <source>
        <dbReference type="EMBL" id="JAI00095.1"/>
    </source>
</evidence>
<sequence>MTRHYFGKSKYDGWGFWETKRD</sequence>